<feature type="transmembrane region" description="Helical" evidence="1">
    <location>
        <begin position="100"/>
        <end position="120"/>
    </location>
</feature>
<dbReference type="Proteomes" id="UP000051160">
    <property type="component" value="Unassembled WGS sequence"/>
</dbReference>
<feature type="transmembrane region" description="Helical" evidence="1">
    <location>
        <begin position="41"/>
        <end position="60"/>
    </location>
</feature>
<evidence type="ECO:0008006" key="4">
    <source>
        <dbReference type="Google" id="ProtNLM"/>
    </source>
</evidence>
<keyword evidence="1" id="KW-0812">Transmembrane</keyword>
<feature type="transmembrane region" description="Helical" evidence="1">
    <location>
        <begin position="67"/>
        <end position="88"/>
    </location>
</feature>
<keyword evidence="1" id="KW-0472">Membrane</keyword>
<protein>
    <recommendedName>
        <fullName evidence="4">Integral membrane protein</fullName>
    </recommendedName>
</protein>
<evidence type="ECO:0000313" key="2">
    <source>
        <dbReference type="EMBL" id="KRK98858.1"/>
    </source>
</evidence>
<organism evidence="2 3">
    <name type="scientific">Secundilactobacillus odoratitofui DSM 19909 = JCM 15043</name>
    <dbReference type="NCBI Taxonomy" id="1423776"/>
    <lineage>
        <taxon>Bacteria</taxon>
        <taxon>Bacillati</taxon>
        <taxon>Bacillota</taxon>
        <taxon>Bacilli</taxon>
        <taxon>Lactobacillales</taxon>
        <taxon>Lactobacillaceae</taxon>
        <taxon>Secundilactobacillus</taxon>
    </lineage>
</organism>
<dbReference type="EMBL" id="AZEE01000027">
    <property type="protein sequence ID" value="KRK98858.1"/>
    <property type="molecule type" value="Genomic_DNA"/>
</dbReference>
<evidence type="ECO:0000256" key="1">
    <source>
        <dbReference type="SAM" id="Phobius"/>
    </source>
</evidence>
<keyword evidence="1" id="KW-1133">Transmembrane helix</keyword>
<keyword evidence="3" id="KW-1185">Reference proteome</keyword>
<sequence length="147" mass="16508">MLKQKLITFGIVSWVLFSVINLLMSSKFIALGQNVQTGDVMKSILISLILYAVPMIIGALGKNAGYYVLAIVIVIYSFGMFAGMVTVLTASHADMGVKAVMSLANLLVIVFNGYWLVLALRYRKWLDRRRDEKLYQKLNQQKANQTK</sequence>
<gene>
    <name evidence="2" type="ORF">FD04_GL000600</name>
</gene>
<proteinExistence type="predicted"/>
<dbReference type="RefSeq" id="WP_054698987.1">
    <property type="nucleotide sequence ID" value="NZ_AZEE01000027.1"/>
</dbReference>
<dbReference type="OrthoDB" id="2294210at2"/>
<evidence type="ECO:0000313" key="3">
    <source>
        <dbReference type="Proteomes" id="UP000051160"/>
    </source>
</evidence>
<name>A0A0R1M2U4_9LACO</name>
<accession>A0A0R1M2U4</accession>
<dbReference type="AlphaFoldDB" id="A0A0R1M2U4"/>
<comment type="caution">
    <text evidence="2">The sequence shown here is derived from an EMBL/GenBank/DDBJ whole genome shotgun (WGS) entry which is preliminary data.</text>
</comment>
<dbReference type="STRING" id="1423776.FD04_GL000600"/>
<dbReference type="PATRIC" id="fig|1423776.4.peg.603"/>
<reference evidence="2 3" key="1">
    <citation type="journal article" date="2015" name="Genome Announc.">
        <title>Expanding the biotechnology potential of lactobacilli through comparative genomics of 213 strains and associated genera.</title>
        <authorList>
            <person name="Sun Z."/>
            <person name="Harris H.M."/>
            <person name="McCann A."/>
            <person name="Guo C."/>
            <person name="Argimon S."/>
            <person name="Zhang W."/>
            <person name="Yang X."/>
            <person name="Jeffery I.B."/>
            <person name="Cooney J.C."/>
            <person name="Kagawa T.F."/>
            <person name="Liu W."/>
            <person name="Song Y."/>
            <person name="Salvetti E."/>
            <person name="Wrobel A."/>
            <person name="Rasinkangas P."/>
            <person name="Parkhill J."/>
            <person name="Rea M.C."/>
            <person name="O'Sullivan O."/>
            <person name="Ritari J."/>
            <person name="Douillard F.P."/>
            <person name="Paul Ross R."/>
            <person name="Yang R."/>
            <person name="Briner A.E."/>
            <person name="Felis G.E."/>
            <person name="de Vos W.M."/>
            <person name="Barrangou R."/>
            <person name="Klaenhammer T.R."/>
            <person name="Caufield P.W."/>
            <person name="Cui Y."/>
            <person name="Zhang H."/>
            <person name="O'Toole P.W."/>
        </authorList>
    </citation>
    <scope>NUCLEOTIDE SEQUENCE [LARGE SCALE GENOMIC DNA]</scope>
    <source>
        <strain evidence="2 3">DSM 19909</strain>
    </source>
</reference>